<dbReference type="PANTHER" id="PTHR45339:SF1">
    <property type="entry name" value="HYBRID SIGNAL TRANSDUCTION HISTIDINE KINASE J"/>
    <property type="match status" value="1"/>
</dbReference>
<dbReference type="PRINTS" id="PR00344">
    <property type="entry name" value="BCTRLSENSOR"/>
</dbReference>
<feature type="region of interest" description="Disordered" evidence="4">
    <location>
        <begin position="988"/>
        <end position="1007"/>
    </location>
</feature>
<dbReference type="InterPro" id="IPR013655">
    <property type="entry name" value="PAS_fold_3"/>
</dbReference>
<dbReference type="SMART" id="SM00448">
    <property type="entry name" value="REC"/>
    <property type="match status" value="1"/>
</dbReference>
<feature type="region of interest" description="Disordered" evidence="4">
    <location>
        <begin position="182"/>
        <end position="201"/>
    </location>
</feature>
<feature type="modified residue" description="4-aspartylphosphate" evidence="3">
    <location>
        <position position="840"/>
    </location>
</feature>
<dbReference type="RefSeq" id="XP_064770175.1">
    <property type="nucleotide sequence ID" value="XM_064910908.1"/>
</dbReference>
<dbReference type="InterPro" id="IPR000700">
    <property type="entry name" value="PAS-assoc_C"/>
</dbReference>
<feature type="region of interest" description="Disordered" evidence="4">
    <location>
        <begin position="921"/>
        <end position="954"/>
    </location>
</feature>
<dbReference type="InterPro" id="IPR001610">
    <property type="entry name" value="PAC"/>
</dbReference>
<feature type="domain" description="Response regulatory" evidence="6">
    <location>
        <begin position="788"/>
        <end position="909"/>
    </location>
</feature>
<comment type="caution">
    <text evidence="8">The sequence shown here is derived from an EMBL/GenBank/DDBJ whole genome shotgun (WGS) entry which is preliminary data.</text>
</comment>
<evidence type="ECO:0000256" key="2">
    <source>
        <dbReference type="ARBA" id="ARBA00023012"/>
    </source>
</evidence>
<dbReference type="CDD" id="cd17546">
    <property type="entry name" value="REC_hyHK_CKI1_RcsC-like"/>
    <property type="match status" value="1"/>
</dbReference>
<dbReference type="Pfam" id="PF02518">
    <property type="entry name" value="HATPase_c"/>
    <property type="match status" value="1"/>
</dbReference>
<evidence type="ECO:0000259" key="5">
    <source>
        <dbReference type="PROSITE" id="PS50109"/>
    </source>
</evidence>
<feature type="compositionally biased region" description="Polar residues" evidence="4">
    <location>
        <begin position="988"/>
        <end position="999"/>
    </location>
</feature>
<dbReference type="InterPro" id="IPR003661">
    <property type="entry name" value="HisK_dim/P_dom"/>
</dbReference>
<evidence type="ECO:0008006" key="10">
    <source>
        <dbReference type="Google" id="ProtNLM"/>
    </source>
</evidence>
<evidence type="ECO:0000256" key="4">
    <source>
        <dbReference type="SAM" id="MobiDB-lite"/>
    </source>
</evidence>
<evidence type="ECO:0000259" key="6">
    <source>
        <dbReference type="PROSITE" id="PS50110"/>
    </source>
</evidence>
<dbReference type="InterPro" id="IPR036890">
    <property type="entry name" value="HATPase_C_sf"/>
</dbReference>
<dbReference type="InterPro" id="IPR001789">
    <property type="entry name" value="Sig_transdc_resp-reg_receiver"/>
</dbReference>
<dbReference type="NCBIfam" id="TIGR00229">
    <property type="entry name" value="sensory_box"/>
    <property type="match status" value="1"/>
</dbReference>
<keyword evidence="1 3" id="KW-0597">Phosphoprotein</keyword>
<accession>A0ABR1FBA9</accession>
<dbReference type="InterPro" id="IPR004358">
    <property type="entry name" value="Sig_transdc_His_kin-like_C"/>
</dbReference>
<dbReference type="Proteomes" id="UP001498771">
    <property type="component" value="Unassembled WGS sequence"/>
</dbReference>
<feature type="domain" description="Histidine kinase" evidence="5">
    <location>
        <begin position="491"/>
        <end position="723"/>
    </location>
</feature>
<dbReference type="Gene3D" id="3.30.565.10">
    <property type="entry name" value="Histidine kinase-like ATPase, C-terminal domain"/>
    <property type="match status" value="1"/>
</dbReference>
<feature type="region of interest" description="Disordered" evidence="4">
    <location>
        <begin position="728"/>
        <end position="779"/>
    </location>
</feature>
<dbReference type="CDD" id="cd00130">
    <property type="entry name" value="PAS"/>
    <property type="match status" value="1"/>
</dbReference>
<dbReference type="SUPFAM" id="SSF55874">
    <property type="entry name" value="ATPase domain of HSP90 chaperone/DNA topoisomerase II/histidine kinase"/>
    <property type="match status" value="1"/>
</dbReference>
<dbReference type="InterPro" id="IPR035965">
    <property type="entry name" value="PAS-like_dom_sf"/>
</dbReference>
<proteinExistence type="predicted"/>
<keyword evidence="2" id="KW-0902">Two-component regulatory system</keyword>
<dbReference type="Gene3D" id="3.30.450.20">
    <property type="entry name" value="PAS domain"/>
    <property type="match status" value="2"/>
</dbReference>
<dbReference type="GeneID" id="90036420"/>
<dbReference type="SMART" id="SM00388">
    <property type="entry name" value="HisKA"/>
    <property type="match status" value="1"/>
</dbReference>
<protein>
    <recommendedName>
        <fullName evidence="10">Histidine kinase</fullName>
    </recommendedName>
</protein>
<dbReference type="PROSITE" id="PS50113">
    <property type="entry name" value="PAC"/>
    <property type="match status" value="1"/>
</dbReference>
<evidence type="ECO:0000313" key="8">
    <source>
        <dbReference type="EMBL" id="KAK7207142.1"/>
    </source>
</evidence>
<feature type="compositionally biased region" description="Low complexity" evidence="4">
    <location>
        <begin position="762"/>
        <end position="776"/>
    </location>
</feature>
<feature type="compositionally biased region" description="Basic and acidic residues" evidence="4">
    <location>
        <begin position="734"/>
        <end position="761"/>
    </location>
</feature>
<dbReference type="Pfam" id="PF00512">
    <property type="entry name" value="HisKA"/>
    <property type="match status" value="1"/>
</dbReference>
<evidence type="ECO:0000256" key="3">
    <source>
        <dbReference type="PROSITE-ProRule" id="PRU00169"/>
    </source>
</evidence>
<dbReference type="InterPro" id="IPR011006">
    <property type="entry name" value="CheY-like_superfamily"/>
</dbReference>
<dbReference type="PROSITE" id="PS50110">
    <property type="entry name" value="RESPONSE_REGULATORY"/>
    <property type="match status" value="1"/>
</dbReference>
<feature type="compositionally biased region" description="Low complexity" evidence="4">
    <location>
        <begin position="1089"/>
        <end position="1107"/>
    </location>
</feature>
<organism evidence="8 9">
    <name type="scientific">Myxozyma melibiosi</name>
    <dbReference type="NCBI Taxonomy" id="54550"/>
    <lineage>
        <taxon>Eukaryota</taxon>
        <taxon>Fungi</taxon>
        <taxon>Dikarya</taxon>
        <taxon>Ascomycota</taxon>
        <taxon>Saccharomycotina</taxon>
        <taxon>Lipomycetes</taxon>
        <taxon>Lipomycetales</taxon>
        <taxon>Lipomycetaceae</taxon>
        <taxon>Myxozyma</taxon>
    </lineage>
</organism>
<dbReference type="EMBL" id="JBBJBU010000001">
    <property type="protein sequence ID" value="KAK7207142.1"/>
    <property type="molecule type" value="Genomic_DNA"/>
</dbReference>
<dbReference type="PROSITE" id="PS50109">
    <property type="entry name" value="HIS_KIN"/>
    <property type="match status" value="1"/>
</dbReference>
<feature type="compositionally biased region" description="Basic and acidic residues" evidence="4">
    <location>
        <begin position="927"/>
        <end position="938"/>
    </location>
</feature>
<dbReference type="SMART" id="SM00387">
    <property type="entry name" value="HATPase_c"/>
    <property type="match status" value="1"/>
</dbReference>
<evidence type="ECO:0000259" key="7">
    <source>
        <dbReference type="PROSITE" id="PS50113"/>
    </source>
</evidence>
<dbReference type="SUPFAM" id="SSF55785">
    <property type="entry name" value="PYP-like sensor domain (PAS domain)"/>
    <property type="match status" value="1"/>
</dbReference>
<feature type="region of interest" description="Disordered" evidence="4">
    <location>
        <begin position="1048"/>
        <end position="1128"/>
    </location>
</feature>
<dbReference type="SMART" id="SM00086">
    <property type="entry name" value="PAC"/>
    <property type="match status" value="2"/>
</dbReference>
<feature type="domain" description="PAC" evidence="7">
    <location>
        <begin position="277"/>
        <end position="329"/>
    </location>
</feature>
<name>A0ABR1FBA9_9ASCO</name>
<dbReference type="Gene3D" id="1.10.287.130">
    <property type="match status" value="1"/>
</dbReference>
<dbReference type="CDD" id="cd00082">
    <property type="entry name" value="HisKA"/>
    <property type="match status" value="1"/>
</dbReference>
<reference evidence="8 9" key="1">
    <citation type="submission" date="2024-03" db="EMBL/GenBank/DDBJ databases">
        <title>Genome-scale model development and genomic sequencing of the oleaginous clade Lipomyces.</title>
        <authorList>
            <consortium name="Lawrence Berkeley National Laboratory"/>
            <person name="Czajka J.J."/>
            <person name="Han Y."/>
            <person name="Kim J."/>
            <person name="Mondo S.J."/>
            <person name="Hofstad B.A."/>
            <person name="Robles A."/>
            <person name="Haridas S."/>
            <person name="Riley R."/>
            <person name="LaButti K."/>
            <person name="Pangilinan J."/>
            <person name="Andreopoulos W."/>
            <person name="Lipzen A."/>
            <person name="Yan J."/>
            <person name="Wang M."/>
            <person name="Ng V."/>
            <person name="Grigoriev I.V."/>
            <person name="Spatafora J.W."/>
            <person name="Magnuson J.K."/>
            <person name="Baker S.E."/>
            <person name="Pomraning K.R."/>
        </authorList>
    </citation>
    <scope>NUCLEOTIDE SEQUENCE [LARGE SCALE GENOMIC DNA]</scope>
    <source>
        <strain evidence="8 9">Phaff 52-87</strain>
    </source>
</reference>
<dbReference type="SUPFAM" id="SSF47384">
    <property type="entry name" value="Homodimeric domain of signal transducing histidine kinase"/>
    <property type="match status" value="1"/>
</dbReference>
<gene>
    <name evidence="8" type="ORF">BZA70DRAFT_264534</name>
</gene>
<dbReference type="Pfam" id="PF00072">
    <property type="entry name" value="Response_reg"/>
    <property type="match status" value="1"/>
</dbReference>
<feature type="compositionally biased region" description="Low complexity" evidence="4">
    <location>
        <begin position="1114"/>
        <end position="1128"/>
    </location>
</feature>
<dbReference type="Pfam" id="PF08447">
    <property type="entry name" value="PAS_3"/>
    <property type="match status" value="1"/>
</dbReference>
<dbReference type="InterPro" id="IPR036097">
    <property type="entry name" value="HisK_dim/P_sf"/>
</dbReference>
<keyword evidence="9" id="KW-1185">Reference proteome</keyword>
<dbReference type="SUPFAM" id="SSF52172">
    <property type="entry name" value="CheY-like"/>
    <property type="match status" value="1"/>
</dbReference>
<dbReference type="PANTHER" id="PTHR45339">
    <property type="entry name" value="HYBRID SIGNAL TRANSDUCTION HISTIDINE KINASE J"/>
    <property type="match status" value="1"/>
</dbReference>
<dbReference type="InterPro" id="IPR005467">
    <property type="entry name" value="His_kinase_dom"/>
</dbReference>
<dbReference type="InterPro" id="IPR000014">
    <property type="entry name" value="PAS"/>
</dbReference>
<dbReference type="CDD" id="cd16922">
    <property type="entry name" value="HATPase_EvgS-ArcB-TorS-like"/>
    <property type="match status" value="1"/>
</dbReference>
<evidence type="ECO:0000256" key="1">
    <source>
        <dbReference type="ARBA" id="ARBA00022553"/>
    </source>
</evidence>
<sequence>MERPGAASRPAPHWTHDLSPYLKPKSAYHNLHSPPELLNYLVFHSPFIAGVLGEDLQVLCVTKLLSQFYSLVSKDRALQAEDANAFPGVGSSFFDLNIRFQDLASPLLSHAELLSVYLKYLENIPVSEKRQVDVTVLTSDGRVGEEIFKLEISPICINDKRYYYFSLEAEISTLMDAYTSIHPPPPPPSKTTVPTTTKPDKHGRECVTLYREMVDSLPYFIFLSDSLGNRLYGSKKWSEFTGCGVREDPPLENYINPEDFPLFKASRNQAYKAGRGFAQEIRVMDREGRYRWMRYELAPMVSKEGRIENWIDTCHDIQDLKEAFLSAHQFREHLRCLVFSSDSSIWSINKDYRLTMCEGMDKICPGREIRIGDDIRQTCEDFAIVREPLSLILEARAKLATREVKLGNRWLRTRYVPVYKRSSSEMDVFIGNEGGFDTSQVIGVVGVSQDISNQKLAALALEARTKELSMLQRKESAESEKYKTKSQFMATMSHEVRTPIAGVVGLSELLLQTDLTQEQREYSESILHSASNLLAIVRDVLDITKIETGVLGIKTATFDIRELLNVQLRGFEKDARSKCVEVVETIDIDPQIKYLIGDEARVTQILINILHNALKFTLQGRIDVTVSQLSLTDPVAAAADNTGKRIVLRFSVTDTGIGIDKENLSNVFVPYKQVDSSDSRQHDGSGLGLAICKSLTELMGGQIGIESEIGVGTRVYFELPFMIANAPPARRQRKSEAQEVQSREQELLDVRSRFATERELGGRSSSRSSENSTRSEPQTLLKERKHVQILIVEDNLINQKIVKLLVTKMGFSAHTALNGRECIEYLESHQDAPPDLILMDCQMPIIDGYSATGMLRQHPNPAIKTVPVIAMTASVIVGDREKCLAAGMDDYLAKPLKGPELEAMVVKWLLDRQVYNARRSLSPLAETRSHHPPGDSRRPRPSPRTKSASQSFVKGSYSSAQAYGHGDYLSSRTNSFSISPPAYLSSSIASEQMQQTDESGYTFAATDGFGADSHEHSRFTSTSTNAAALADSIMTTLQNMETASLTIFEDPPDELPPLSPTDAEASSEFLSPEDAQRLGVVKSPPVREASFSSTDSASTTCLSSSSTDGGGVSSAGTSVSDTTPPLAG</sequence>
<dbReference type="InterPro" id="IPR003594">
    <property type="entry name" value="HATPase_dom"/>
</dbReference>
<dbReference type="Gene3D" id="3.40.50.2300">
    <property type="match status" value="1"/>
</dbReference>
<evidence type="ECO:0000313" key="9">
    <source>
        <dbReference type="Proteomes" id="UP001498771"/>
    </source>
</evidence>